<comment type="caution">
    <text evidence="3">The sequence shown here is derived from an EMBL/GenBank/DDBJ whole genome shotgun (WGS) entry which is preliminary data.</text>
</comment>
<dbReference type="NCBIfam" id="TIGR00756">
    <property type="entry name" value="PPR"/>
    <property type="match status" value="5"/>
</dbReference>
<dbReference type="InterPro" id="IPR046848">
    <property type="entry name" value="E_motif"/>
</dbReference>
<evidence type="ECO:0000313" key="4">
    <source>
        <dbReference type="Proteomes" id="UP000825729"/>
    </source>
</evidence>
<dbReference type="SUPFAM" id="SSF48452">
    <property type="entry name" value="TPR-like"/>
    <property type="match status" value="1"/>
</dbReference>
<gene>
    <name evidence="3" type="ORF">H6P81_002903</name>
</gene>
<protein>
    <recommendedName>
        <fullName evidence="5">Pentatricopeptide repeat-containing protein</fullName>
    </recommendedName>
</protein>
<dbReference type="FunFam" id="1.25.40.10:FF:000073">
    <property type="entry name" value="Pentatricopeptide repeat-containing protein chloroplastic"/>
    <property type="match status" value="1"/>
</dbReference>
<dbReference type="PANTHER" id="PTHR47926:SF481">
    <property type="entry name" value="TETRATRICOPEPTIDE-LIKE HELICAL DOMAIN SUPERFAMILY"/>
    <property type="match status" value="1"/>
</dbReference>
<feature type="repeat" description="PPR" evidence="2">
    <location>
        <begin position="683"/>
        <end position="717"/>
    </location>
</feature>
<dbReference type="InterPro" id="IPR002885">
    <property type="entry name" value="PPR_rpt"/>
</dbReference>
<evidence type="ECO:0008006" key="5">
    <source>
        <dbReference type="Google" id="ProtNLM"/>
    </source>
</evidence>
<feature type="repeat" description="PPR" evidence="2">
    <location>
        <begin position="179"/>
        <end position="213"/>
    </location>
</feature>
<dbReference type="EMBL" id="JAINDJ010000002">
    <property type="protein sequence ID" value="KAG9458395.1"/>
    <property type="molecule type" value="Genomic_DNA"/>
</dbReference>
<keyword evidence="4" id="KW-1185">Reference proteome</keyword>
<feature type="repeat" description="PPR" evidence="2">
    <location>
        <begin position="652"/>
        <end position="682"/>
    </location>
</feature>
<dbReference type="Pfam" id="PF13041">
    <property type="entry name" value="PPR_2"/>
    <property type="match status" value="3"/>
</dbReference>
<dbReference type="PROSITE" id="PS51375">
    <property type="entry name" value="PPR"/>
    <property type="match status" value="6"/>
</dbReference>
<name>A0AAV7FDY8_ARIFI</name>
<dbReference type="PANTHER" id="PTHR47926">
    <property type="entry name" value="PENTATRICOPEPTIDE REPEAT-CONTAINING PROTEIN"/>
    <property type="match status" value="1"/>
</dbReference>
<feature type="repeat" description="PPR" evidence="2">
    <location>
        <begin position="381"/>
        <end position="415"/>
    </location>
</feature>
<reference evidence="3 4" key="1">
    <citation type="submission" date="2021-07" db="EMBL/GenBank/DDBJ databases">
        <title>The Aristolochia fimbriata genome: insights into angiosperm evolution, floral development and chemical biosynthesis.</title>
        <authorList>
            <person name="Jiao Y."/>
        </authorList>
    </citation>
    <scope>NUCLEOTIDE SEQUENCE [LARGE SCALE GENOMIC DNA]</scope>
    <source>
        <strain evidence="3">IBCAS-2021</strain>
        <tissue evidence="3">Leaf</tissue>
    </source>
</reference>
<proteinExistence type="predicted"/>
<evidence type="ECO:0000256" key="1">
    <source>
        <dbReference type="ARBA" id="ARBA00022737"/>
    </source>
</evidence>
<sequence>MPLRDLSALRKYLWSTLNYLKQYNIKLDLKFIHSFHCLALKTGHLAHVSTSTTFVTLYARNGFLDSAWSLFFHGIPNKDVITWNAMMSACFYNQCFISALHSFGYMLRRMEFDSTTLLIVVSSLSNLKKLQLGRIVHGMSLKWELNSNCFLGNALIDMYARCGDLNSAELMFTTMEFRDTTSWNSMIGAYLRDGYPEKSLNCFTKMSFLGVYPDTISLSSVISACSCLGELCLGESVHGMGIKLGHAENLSVINSLISFYLKCDLTDTAEELFTGLTYRDVISWNSMIEGLAEQGRATEAFDFLQKMQVNRIQPDSVTVLALLQVCTKHGLLREGKIVHGFAVRRELQLDLPVTNSLLNMYMSCFDLRFAYLLFASMEYSDLISWNTMIGGYSNNGQWKEAKMLFQELLRWGPKCRLSTVLVILPSCTSKEDIHFGKSIHCWMVKSGFLEDILPVNALMLMYVNCTDMEASLSLLEHNKAEADVVSWNTIIVGSTQHGHYIESLKGFHKMRSETDVVPDSITLASVISASGNLELTYYAEPIHGLAEKTASEYDIQVKNALITMYCRCGDISSAEFLFNTSSYKNLCSWNCMLSGLAMIKDGRQALELFHHLEFKPNEFTLMSILTACTRLGALRQGQEINGYVIRYGFQWNSFIYSGLVDMYSKCGQLEAAVRIFRSTLDKSVASWNAMISAYGFHGYGTNAIRLFNEMCELGIEVTSSTFIAVLSACTHSGLVDEGWKHYNYMEKYGIKPNLKHHVCMVHMLGRAGRLDEAYKFISRIANPPESGVWGALLSACKDHGNLEMGKFVAEKLFALEPENSGYYILLANMYSAAGRWNDVVEIWKEIEDKQLNKPPGWSSINIFP</sequence>
<evidence type="ECO:0000313" key="3">
    <source>
        <dbReference type="EMBL" id="KAG9458395.1"/>
    </source>
</evidence>
<dbReference type="GO" id="GO:0009451">
    <property type="term" value="P:RNA modification"/>
    <property type="evidence" value="ECO:0007669"/>
    <property type="project" value="InterPro"/>
</dbReference>
<dbReference type="Pfam" id="PF20431">
    <property type="entry name" value="E_motif"/>
    <property type="match status" value="1"/>
</dbReference>
<dbReference type="FunFam" id="1.25.40.10:FF:000975">
    <property type="entry name" value="Pentatricopeptide repeat-containing protein"/>
    <property type="match status" value="1"/>
</dbReference>
<dbReference type="GO" id="GO:0003723">
    <property type="term" value="F:RNA binding"/>
    <property type="evidence" value="ECO:0007669"/>
    <property type="project" value="InterPro"/>
</dbReference>
<evidence type="ECO:0000256" key="2">
    <source>
        <dbReference type="PROSITE-ProRule" id="PRU00708"/>
    </source>
</evidence>
<dbReference type="Proteomes" id="UP000825729">
    <property type="component" value="Unassembled WGS sequence"/>
</dbReference>
<dbReference type="InterPro" id="IPR046960">
    <property type="entry name" value="PPR_At4g14850-like_plant"/>
</dbReference>
<dbReference type="Pfam" id="PF01535">
    <property type="entry name" value="PPR"/>
    <property type="match status" value="7"/>
</dbReference>
<feature type="repeat" description="PPR" evidence="2">
    <location>
        <begin position="718"/>
        <end position="752"/>
    </location>
</feature>
<feature type="repeat" description="PPR" evidence="2">
    <location>
        <begin position="280"/>
        <end position="314"/>
    </location>
</feature>
<dbReference type="Gene3D" id="1.25.40.10">
    <property type="entry name" value="Tetratricopeptide repeat domain"/>
    <property type="match status" value="7"/>
</dbReference>
<dbReference type="AlphaFoldDB" id="A0AAV7FDY8"/>
<keyword evidence="1" id="KW-0677">Repeat</keyword>
<organism evidence="3 4">
    <name type="scientific">Aristolochia fimbriata</name>
    <name type="common">White veined hardy Dutchman's pipe vine</name>
    <dbReference type="NCBI Taxonomy" id="158543"/>
    <lineage>
        <taxon>Eukaryota</taxon>
        <taxon>Viridiplantae</taxon>
        <taxon>Streptophyta</taxon>
        <taxon>Embryophyta</taxon>
        <taxon>Tracheophyta</taxon>
        <taxon>Spermatophyta</taxon>
        <taxon>Magnoliopsida</taxon>
        <taxon>Magnoliidae</taxon>
        <taxon>Piperales</taxon>
        <taxon>Aristolochiaceae</taxon>
        <taxon>Aristolochia</taxon>
    </lineage>
</organism>
<dbReference type="InterPro" id="IPR011990">
    <property type="entry name" value="TPR-like_helical_dom_sf"/>
</dbReference>
<accession>A0AAV7FDY8</accession>